<name>A0A417YC78_9BACI</name>
<dbReference type="Pfam" id="PF03413">
    <property type="entry name" value="PepSY"/>
    <property type="match status" value="1"/>
</dbReference>
<dbReference type="Gene3D" id="3.10.450.40">
    <property type="match status" value="1"/>
</dbReference>
<protein>
    <recommendedName>
        <fullName evidence="3">PepSY domain-containing protein</fullName>
    </recommendedName>
</protein>
<evidence type="ECO:0000313" key="5">
    <source>
        <dbReference type="Proteomes" id="UP000285456"/>
    </source>
</evidence>
<evidence type="ECO:0000256" key="2">
    <source>
        <dbReference type="SAM" id="SignalP"/>
    </source>
</evidence>
<organism evidence="4 5">
    <name type="scientific">Oceanobacillus profundus</name>
    <dbReference type="NCBI Taxonomy" id="372463"/>
    <lineage>
        <taxon>Bacteria</taxon>
        <taxon>Bacillati</taxon>
        <taxon>Bacillota</taxon>
        <taxon>Bacilli</taxon>
        <taxon>Bacillales</taxon>
        <taxon>Bacillaceae</taxon>
        <taxon>Oceanobacillus</taxon>
    </lineage>
</organism>
<gene>
    <name evidence="4" type="ORF">D1B32_18845</name>
</gene>
<comment type="caution">
    <text evidence="4">The sequence shown here is derived from an EMBL/GenBank/DDBJ whole genome shotgun (WGS) entry which is preliminary data.</text>
</comment>
<feature type="domain" description="PepSY" evidence="3">
    <location>
        <begin position="37"/>
        <end position="93"/>
    </location>
</feature>
<evidence type="ECO:0000313" key="4">
    <source>
        <dbReference type="EMBL" id="RHW30127.1"/>
    </source>
</evidence>
<feature type="compositionally biased region" description="Basic and acidic residues" evidence="1">
    <location>
        <begin position="104"/>
        <end position="113"/>
    </location>
</feature>
<dbReference type="InterPro" id="IPR025711">
    <property type="entry name" value="PepSY"/>
</dbReference>
<dbReference type="AlphaFoldDB" id="A0A417YC78"/>
<keyword evidence="2" id="KW-0732">Signal</keyword>
<proteinExistence type="predicted"/>
<evidence type="ECO:0000256" key="1">
    <source>
        <dbReference type="SAM" id="MobiDB-lite"/>
    </source>
</evidence>
<sequence length="194" mass="21643">MKRNLLIGTAAATVILGGAAVVGASDDNNIKDNQAFTAEQAIQTAFEKVEGFVQEVDLSFEEDENYYEVQIESSVNEYEFNIDAATGKIVGQEIENTVEEEKQEEAGQKRSFDDSNNSNESTNVTSLEEYDTIIDQVNAEDLTFHLVTDNPGNRIMFLVDDEGKKHFKTIFVKHDNLLKIIDVNDHGQVFNGNL</sequence>
<accession>A0A417YC78</accession>
<keyword evidence="5" id="KW-1185">Reference proteome</keyword>
<feature type="chain" id="PRO_5019213144" description="PepSY domain-containing protein" evidence="2">
    <location>
        <begin position="25"/>
        <end position="194"/>
    </location>
</feature>
<dbReference type="RefSeq" id="WP_095312721.1">
    <property type="nucleotide sequence ID" value="NZ_PHUT01000017.1"/>
</dbReference>
<reference evidence="4 5" key="1">
    <citation type="journal article" date="2007" name="Int. J. Syst. Evol. Microbiol.">
        <title>Oceanobacillus profundus sp. nov., isolated from a deep-sea sediment core.</title>
        <authorList>
            <person name="Kim Y.G."/>
            <person name="Choi D.H."/>
            <person name="Hyun S."/>
            <person name="Cho B.C."/>
        </authorList>
    </citation>
    <scope>NUCLEOTIDE SEQUENCE [LARGE SCALE GENOMIC DNA]</scope>
    <source>
        <strain evidence="4 5">DSM 18246</strain>
    </source>
</reference>
<feature type="region of interest" description="Disordered" evidence="1">
    <location>
        <begin position="98"/>
        <end position="124"/>
    </location>
</feature>
<dbReference type="OrthoDB" id="2168541at2"/>
<feature type="signal peptide" evidence="2">
    <location>
        <begin position="1"/>
        <end position="24"/>
    </location>
</feature>
<feature type="compositionally biased region" description="Low complexity" evidence="1">
    <location>
        <begin position="115"/>
        <end position="124"/>
    </location>
</feature>
<evidence type="ECO:0000259" key="3">
    <source>
        <dbReference type="Pfam" id="PF03413"/>
    </source>
</evidence>
<dbReference type="EMBL" id="QWEH01000016">
    <property type="protein sequence ID" value="RHW30127.1"/>
    <property type="molecule type" value="Genomic_DNA"/>
</dbReference>
<dbReference type="Proteomes" id="UP000285456">
    <property type="component" value="Unassembled WGS sequence"/>
</dbReference>